<proteinExistence type="predicted"/>
<evidence type="ECO:0000313" key="2">
    <source>
        <dbReference type="EMBL" id="MCF2303931.1"/>
    </source>
</evidence>
<dbReference type="RefSeq" id="WP_232581705.1">
    <property type="nucleotide sequence ID" value="NZ_WMCP01000036.1"/>
</dbReference>
<accession>A0AAW4ZV93</accession>
<protein>
    <recommendedName>
        <fullName evidence="4">Competence protein CoiA-like family protein</fullName>
    </recommendedName>
</protein>
<dbReference type="Proteomes" id="UP000813876">
    <property type="component" value="Unassembled WGS sequence"/>
</dbReference>
<organism evidence="2 3">
    <name type="scientific">Photobacterium phosphoreum</name>
    <dbReference type="NCBI Taxonomy" id="659"/>
    <lineage>
        <taxon>Bacteria</taxon>
        <taxon>Pseudomonadati</taxon>
        <taxon>Pseudomonadota</taxon>
        <taxon>Gammaproteobacteria</taxon>
        <taxon>Vibrionales</taxon>
        <taxon>Vibrionaceae</taxon>
        <taxon>Photobacterium</taxon>
    </lineage>
</organism>
<dbReference type="AlphaFoldDB" id="A0AAW4ZV93"/>
<evidence type="ECO:0000313" key="3">
    <source>
        <dbReference type="Proteomes" id="UP000813876"/>
    </source>
</evidence>
<evidence type="ECO:0008006" key="4">
    <source>
        <dbReference type="Google" id="ProtNLM"/>
    </source>
</evidence>
<comment type="caution">
    <text evidence="2">The sequence shown here is derived from an EMBL/GenBank/DDBJ whole genome shotgun (WGS) entry which is preliminary data.</text>
</comment>
<feature type="coiled-coil region" evidence="1">
    <location>
        <begin position="201"/>
        <end position="257"/>
    </location>
</feature>
<gene>
    <name evidence="2" type="ORF">GLP33_19640</name>
</gene>
<reference evidence="2" key="1">
    <citation type="submission" date="2019-11" db="EMBL/GenBank/DDBJ databases">
        <title>Comparative genomics of photobacteria reveal adaptation to distinct habitats.</title>
        <authorList>
            <person name="Fuertes-Perez S."/>
            <person name="Hilgarth M."/>
            <person name="Vogel R.F."/>
        </authorList>
    </citation>
    <scope>NUCLEOTIDE SEQUENCE</scope>
    <source>
        <strain evidence="2">TMW2.2145</strain>
    </source>
</reference>
<name>A0AAW4ZV93_PHOPO</name>
<sequence>MLIPFGLKDNVIYHINDVPNGRSCNCLCPSCNKPLVAKNRGEYKRHHFAHLIETDCVNYQTMTYLHQYAQQVIELEKRIIIPKFTYSPEVILIDGSVLVGQLIHFNESEVYFDTIENEYLWNKYRIDSLGLLKQRSLFIEITVTHKNDINKIIAIKKSNKPAIEIVLTSLHNSDRLYSDIEIKKAIFDSSNINWICHPKAMEKVEIALSQLRIEAENKNRLIQIKLEKYKQKEMLEKKQEEERLRNIVLAKQRYRNEIKDELIWLSTITESWIENYEIEKQSISPSFLKWVEIDKYQAFIGVEYQNDWIFECCREHWQALIIDFLYRIGGGVNIQVYDINRYINNHIKQNIHMARLNIAQYQAKKKAAANGSQSKSRFAWYLSREENNKIISPFVVVFKYLQYLVNQDILSNNNLVFQIKDKDIDSFKKRIIQQKKITIMVNKKLEQEKKERESQELLEKYQAQQLLARRKTISIEKREKRIEELIIFDTVIFDSCGGIGYRCCNCHFNLPKKTISTEFFCPICGVISEFTLEIITQDYLDTAKDRYRCNNKPLDSLISYPNE</sequence>
<dbReference type="EMBL" id="WMCP01000036">
    <property type="protein sequence ID" value="MCF2303931.1"/>
    <property type="molecule type" value="Genomic_DNA"/>
</dbReference>
<evidence type="ECO:0000256" key="1">
    <source>
        <dbReference type="SAM" id="Coils"/>
    </source>
</evidence>
<keyword evidence="1" id="KW-0175">Coiled coil</keyword>